<dbReference type="PANTHER" id="PTHR39428:SF3">
    <property type="entry name" value="DEAZAFLAVIN-DEPENDENT NITROREDUCTASE"/>
    <property type="match status" value="1"/>
</dbReference>
<comment type="caution">
    <text evidence="3">The sequence shown here is derived from an EMBL/GenBank/DDBJ whole genome shotgun (WGS) entry which is preliminary data.</text>
</comment>
<reference evidence="3 4" key="1">
    <citation type="submission" date="2022-10" db="EMBL/GenBank/DDBJ databases">
        <authorList>
            <person name="Xie J."/>
            <person name="Shen N."/>
        </authorList>
    </citation>
    <scope>NUCLEOTIDE SEQUENCE [LARGE SCALE GENOMIC DNA]</scope>
    <source>
        <strain evidence="3 4">YIM65594</strain>
    </source>
</reference>
<dbReference type="RefSeq" id="WP_326016352.1">
    <property type="nucleotide sequence ID" value="NZ_JAOZYC010000094.1"/>
</dbReference>
<comment type="catalytic activity">
    <reaction evidence="2">
        <text>oxidized coenzyme F420-(gamma-L-Glu)(n) + a quinol + H(+) = reduced coenzyme F420-(gamma-L-Glu)(n) + a quinone</text>
        <dbReference type="Rhea" id="RHEA:39663"/>
        <dbReference type="Rhea" id="RHEA-COMP:12939"/>
        <dbReference type="Rhea" id="RHEA-COMP:14378"/>
        <dbReference type="ChEBI" id="CHEBI:15378"/>
        <dbReference type="ChEBI" id="CHEBI:24646"/>
        <dbReference type="ChEBI" id="CHEBI:132124"/>
        <dbReference type="ChEBI" id="CHEBI:133980"/>
        <dbReference type="ChEBI" id="CHEBI:139511"/>
    </reaction>
</comment>
<comment type="similarity">
    <text evidence="1">Belongs to the F420H(2)-dependent quinone reductase family.</text>
</comment>
<protein>
    <submittedName>
        <fullName evidence="3">Nitroreductase family deazaflavin-dependent oxidoreductase</fullName>
    </submittedName>
</protein>
<dbReference type="Gene3D" id="2.30.110.10">
    <property type="entry name" value="Electron Transport, Fmn-binding Protein, Chain A"/>
    <property type="match status" value="1"/>
</dbReference>
<evidence type="ECO:0000256" key="2">
    <source>
        <dbReference type="ARBA" id="ARBA00049106"/>
    </source>
</evidence>
<dbReference type="NCBIfam" id="TIGR00026">
    <property type="entry name" value="hi_GC_TIGR00026"/>
    <property type="match status" value="1"/>
</dbReference>
<sequence>MPARDRTKAPWLPPRWFIRLAWSVHRGVHRASGGRIGLWKPRPNKWGTLRLTTMGRRSGRPRGVIVAYVQDGPHLVTLAMNGWGEGEPAWWLNLQAHPEAMVQTVTGRRTVRARAATGDERARLWDRWREIEKNLDAYAAKRSFETTVVVLEPLSGHRSPTVP</sequence>
<name>A0ABU6F3I3_9ACTN</name>
<dbReference type="Pfam" id="PF04075">
    <property type="entry name" value="F420H2_quin_red"/>
    <property type="match status" value="1"/>
</dbReference>
<dbReference type="SUPFAM" id="SSF50475">
    <property type="entry name" value="FMN-binding split barrel"/>
    <property type="match status" value="1"/>
</dbReference>
<keyword evidence="4" id="KW-1185">Reference proteome</keyword>
<dbReference type="PANTHER" id="PTHR39428">
    <property type="entry name" value="F420H(2)-DEPENDENT QUINONE REDUCTASE RV1261C"/>
    <property type="match status" value="1"/>
</dbReference>
<evidence type="ECO:0000313" key="4">
    <source>
        <dbReference type="Proteomes" id="UP001354931"/>
    </source>
</evidence>
<evidence type="ECO:0000313" key="3">
    <source>
        <dbReference type="EMBL" id="MEB8338560.1"/>
    </source>
</evidence>
<dbReference type="Proteomes" id="UP001354931">
    <property type="component" value="Unassembled WGS sequence"/>
</dbReference>
<dbReference type="EMBL" id="JAOZYC010000094">
    <property type="protein sequence ID" value="MEB8338560.1"/>
    <property type="molecule type" value="Genomic_DNA"/>
</dbReference>
<organism evidence="3 4">
    <name type="scientific">Streptomyces endophyticus</name>
    <dbReference type="NCBI Taxonomy" id="714166"/>
    <lineage>
        <taxon>Bacteria</taxon>
        <taxon>Bacillati</taxon>
        <taxon>Actinomycetota</taxon>
        <taxon>Actinomycetes</taxon>
        <taxon>Kitasatosporales</taxon>
        <taxon>Streptomycetaceae</taxon>
        <taxon>Streptomyces</taxon>
    </lineage>
</organism>
<dbReference type="InterPro" id="IPR012349">
    <property type="entry name" value="Split_barrel_FMN-bd"/>
</dbReference>
<evidence type="ECO:0000256" key="1">
    <source>
        <dbReference type="ARBA" id="ARBA00008710"/>
    </source>
</evidence>
<gene>
    <name evidence="3" type="ORF">OKJ99_13745</name>
</gene>
<accession>A0ABU6F3I3</accession>
<dbReference type="InterPro" id="IPR004378">
    <property type="entry name" value="F420H2_quin_Rdtase"/>
</dbReference>
<proteinExistence type="inferred from homology"/>